<evidence type="ECO:0000256" key="1">
    <source>
        <dbReference type="SAM" id="MobiDB-lite"/>
    </source>
</evidence>
<feature type="region of interest" description="Disordered" evidence="1">
    <location>
        <begin position="12"/>
        <end position="55"/>
    </location>
</feature>
<sequence>MSPRLPAWLARILGRRPRKPEPRQTPPLPQNPYRRFYTAPRRLEDLAPRPPKCPK</sequence>
<accession>A0ABR9R370</accession>
<dbReference type="RefSeq" id="WP_193501045.1">
    <property type="nucleotide sequence ID" value="NZ_JADCKC010000002.1"/>
</dbReference>
<keyword evidence="3" id="KW-1185">Reference proteome</keyword>
<evidence type="ECO:0000313" key="2">
    <source>
        <dbReference type="EMBL" id="MBE5037595.1"/>
    </source>
</evidence>
<dbReference type="EMBL" id="JADCKC010000002">
    <property type="protein sequence ID" value="MBE5037595.1"/>
    <property type="molecule type" value="Genomic_DNA"/>
</dbReference>
<evidence type="ECO:0000313" key="3">
    <source>
        <dbReference type="Proteomes" id="UP000768567"/>
    </source>
</evidence>
<comment type="caution">
    <text evidence="2">The sequence shown here is derived from an EMBL/GenBank/DDBJ whole genome shotgun (WGS) entry which is preliminary data.</text>
</comment>
<protein>
    <submittedName>
        <fullName evidence="2">Uncharacterized protein</fullName>
    </submittedName>
</protein>
<proteinExistence type="predicted"/>
<gene>
    <name evidence="2" type="ORF">INF35_07340</name>
</gene>
<reference evidence="2 3" key="1">
    <citation type="submission" date="2020-10" db="EMBL/GenBank/DDBJ databases">
        <title>ChiBAC.</title>
        <authorList>
            <person name="Zenner C."/>
            <person name="Hitch T.C.A."/>
            <person name="Clavel T."/>
        </authorList>
    </citation>
    <scope>NUCLEOTIDE SEQUENCE [LARGE SCALE GENOMIC DNA]</scope>
    <source>
        <strain evidence="2 3">DSM 109015</strain>
    </source>
</reference>
<organism evidence="2 3">
    <name type="scientific">Gemmiger gallinarum</name>
    <dbReference type="NCBI Taxonomy" id="2779354"/>
    <lineage>
        <taxon>Bacteria</taxon>
        <taxon>Bacillati</taxon>
        <taxon>Bacillota</taxon>
        <taxon>Clostridia</taxon>
        <taxon>Eubacteriales</taxon>
        <taxon>Gemmiger</taxon>
    </lineage>
</organism>
<name>A0ABR9R370_9FIRM</name>
<dbReference type="Proteomes" id="UP000768567">
    <property type="component" value="Unassembled WGS sequence"/>
</dbReference>